<reference evidence="1" key="2">
    <citation type="submission" date="2021-04" db="EMBL/GenBank/DDBJ databases">
        <authorList>
            <person name="Gilroy R."/>
        </authorList>
    </citation>
    <scope>NUCLEOTIDE SEQUENCE</scope>
    <source>
        <strain evidence="1">ChiHecec2B26-12326</strain>
    </source>
</reference>
<evidence type="ECO:0000313" key="1">
    <source>
        <dbReference type="EMBL" id="HIX86110.1"/>
    </source>
</evidence>
<dbReference type="Proteomes" id="UP000823847">
    <property type="component" value="Unassembled WGS sequence"/>
</dbReference>
<accession>A0A9D2BPW9</accession>
<dbReference type="AlphaFoldDB" id="A0A9D2BPW9"/>
<proteinExistence type="predicted"/>
<dbReference type="EMBL" id="DXEN01000041">
    <property type="protein sequence ID" value="HIX86110.1"/>
    <property type="molecule type" value="Genomic_DNA"/>
</dbReference>
<reference evidence="1" key="1">
    <citation type="journal article" date="2021" name="PeerJ">
        <title>Extensive microbial diversity within the chicken gut microbiome revealed by metagenomics and culture.</title>
        <authorList>
            <person name="Gilroy R."/>
            <person name="Ravi A."/>
            <person name="Getino M."/>
            <person name="Pursley I."/>
            <person name="Horton D.L."/>
            <person name="Alikhan N.F."/>
            <person name="Baker D."/>
            <person name="Gharbi K."/>
            <person name="Hall N."/>
            <person name="Watson M."/>
            <person name="Adriaenssens E.M."/>
            <person name="Foster-Nyarko E."/>
            <person name="Jarju S."/>
            <person name="Secka A."/>
            <person name="Antonio M."/>
            <person name="Oren A."/>
            <person name="Chaudhuri R.R."/>
            <person name="La Ragione R."/>
            <person name="Hildebrand F."/>
            <person name="Pallen M.J."/>
        </authorList>
    </citation>
    <scope>NUCLEOTIDE SEQUENCE</scope>
    <source>
        <strain evidence="1">ChiHecec2B26-12326</strain>
    </source>
</reference>
<gene>
    <name evidence="1" type="ORF">H9848_05840</name>
</gene>
<protein>
    <submittedName>
        <fullName evidence="1">Uncharacterized protein</fullName>
    </submittedName>
</protein>
<sequence>MSTTSLNAELFRELSYIADNENSMRKLLKYVKKLVSQQQEEERQATPVVAEDTEEYRPLTKAELIADLNEMCEEVKLIRAGKLKGQTWEDFKHELHR</sequence>
<organism evidence="1 2">
    <name type="scientific">Candidatus Parabacteroides intestinigallinarum</name>
    <dbReference type="NCBI Taxonomy" id="2838722"/>
    <lineage>
        <taxon>Bacteria</taxon>
        <taxon>Pseudomonadati</taxon>
        <taxon>Bacteroidota</taxon>
        <taxon>Bacteroidia</taxon>
        <taxon>Bacteroidales</taxon>
        <taxon>Tannerellaceae</taxon>
        <taxon>Parabacteroides</taxon>
    </lineage>
</organism>
<evidence type="ECO:0000313" key="2">
    <source>
        <dbReference type="Proteomes" id="UP000823847"/>
    </source>
</evidence>
<comment type="caution">
    <text evidence="1">The sequence shown here is derived from an EMBL/GenBank/DDBJ whole genome shotgun (WGS) entry which is preliminary data.</text>
</comment>
<name>A0A9D2BPW9_9BACT</name>